<accession>A0A4Q0YUG2</accession>
<gene>
    <name evidence="1" type="ORF">CS022_13055</name>
</gene>
<organism evidence="1 2">
    <name type="scientific">Veronia nyctiphanis</name>
    <dbReference type="NCBI Taxonomy" id="1278244"/>
    <lineage>
        <taxon>Bacteria</taxon>
        <taxon>Pseudomonadati</taxon>
        <taxon>Pseudomonadota</taxon>
        <taxon>Gammaproteobacteria</taxon>
        <taxon>Vibrionales</taxon>
        <taxon>Vibrionaceae</taxon>
        <taxon>Veronia</taxon>
    </lineage>
</organism>
<evidence type="ECO:0008006" key="3">
    <source>
        <dbReference type="Google" id="ProtNLM"/>
    </source>
</evidence>
<evidence type="ECO:0000313" key="1">
    <source>
        <dbReference type="EMBL" id="RXJ72789.1"/>
    </source>
</evidence>
<dbReference type="OrthoDB" id="7856828at2"/>
<dbReference type="AlphaFoldDB" id="A0A4Q0YUG2"/>
<dbReference type="Proteomes" id="UP000290287">
    <property type="component" value="Unassembled WGS sequence"/>
</dbReference>
<name>A0A4Q0YUG2_9GAMM</name>
<sequence>MKQALSSDDIRDMPTGFYGKVSLRVEGERQTWFIQSLVEATRNLPIVKVELTTLDDYLDENAWFHGTHQPTIRSLIEHYRRAENADLNCPIIISTEFGVMDGLHRIVKAHLNGHTSINAVFIETLPEPDYIGDF</sequence>
<dbReference type="RefSeq" id="WP_129122635.1">
    <property type="nucleotide sequence ID" value="NZ_PEIB01000015.1"/>
</dbReference>
<evidence type="ECO:0000313" key="2">
    <source>
        <dbReference type="Proteomes" id="UP000290287"/>
    </source>
</evidence>
<reference evidence="1 2" key="1">
    <citation type="submission" date="2017-10" db="EMBL/GenBank/DDBJ databases">
        <title>Nyctiphanis sp. nov., isolated from the stomach of the euphausiid Nyctiphanes simplex (Hansen, 1911) in the Gulf of California.</title>
        <authorList>
            <person name="Gomez-Gil B."/>
            <person name="Aguilar-Mendez M."/>
            <person name="Lopez-Cortes A."/>
            <person name="Gomez-Gutierrez J."/>
            <person name="Roque A."/>
            <person name="Lang E."/>
            <person name="Gonzalez-Castillo A."/>
        </authorList>
    </citation>
    <scope>NUCLEOTIDE SEQUENCE [LARGE SCALE GENOMIC DNA]</scope>
    <source>
        <strain evidence="1 2">CAIM 600</strain>
    </source>
</reference>
<proteinExistence type="predicted"/>
<comment type="caution">
    <text evidence="1">The sequence shown here is derived from an EMBL/GenBank/DDBJ whole genome shotgun (WGS) entry which is preliminary data.</text>
</comment>
<dbReference type="EMBL" id="PEIB01000015">
    <property type="protein sequence ID" value="RXJ72789.1"/>
    <property type="molecule type" value="Genomic_DNA"/>
</dbReference>
<keyword evidence="2" id="KW-1185">Reference proteome</keyword>
<protein>
    <recommendedName>
        <fullName evidence="3">Chromosome partitioning protein ParB</fullName>
    </recommendedName>
</protein>